<dbReference type="Proteomes" id="UP001204746">
    <property type="component" value="Unassembled WGS sequence"/>
</dbReference>
<evidence type="ECO:0000259" key="2">
    <source>
        <dbReference type="PROSITE" id="PS50801"/>
    </source>
</evidence>
<dbReference type="Gene3D" id="3.30.750.24">
    <property type="entry name" value="STAS domain"/>
    <property type="match status" value="1"/>
</dbReference>
<gene>
    <name evidence="3" type="ORF">NP777_34465</name>
</gene>
<dbReference type="SUPFAM" id="SSF52091">
    <property type="entry name" value="SpoIIaa-like"/>
    <property type="match status" value="1"/>
</dbReference>
<name>A0ABT1V7C9_9ACTN</name>
<evidence type="ECO:0000256" key="1">
    <source>
        <dbReference type="SAM" id="MobiDB-lite"/>
    </source>
</evidence>
<proteinExistence type="predicted"/>
<reference evidence="3 4" key="1">
    <citation type="submission" date="2022-07" db="EMBL/GenBank/DDBJ databases">
        <authorList>
            <person name="Phongsopitanun W."/>
            <person name="Tanasupawat S."/>
        </authorList>
    </citation>
    <scope>NUCLEOTIDE SEQUENCE [LARGE SCALE GENOMIC DNA]</scope>
    <source>
        <strain evidence="3 4">RCU-064</strain>
    </source>
</reference>
<feature type="region of interest" description="Disordered" evidence="1">
    <location>
        <begin position="94"/>
        <end position="151"/>
    </location>
</feature>
<keyword evidence="4" id="KW-1185">Reference proteome</keyword>
<evidence type="ECO:0000313" key="3">
    <source>
        <dbReference type="EMBL" id="MCQ8193272.1"/>
    </source>
</evidence>
<dbReference type="RefSeq" id="WP_256654114.1">
    <property type="nucleotide sequence ID" value="NZ_JANIAA010000033.1"/>
</dbReference>
<dbReference type="InterPro" id="IPR002645">
    <property type="entry name" value="STAS_dom"/>
</dbReference>
<protein>
    <recommendedName>
        <fullName evidence="2">STAS domain-containing protein</fullName>
    </recommendedName>
</protein>
<evidence type="ECO:0000313" key="4">
    <source>
        <dbReference type="Proteomes" id="UP001204746"/>
    </source>
</evidence>
<sequence length="271" mass="28610">MTNLGISLGAVLAGWVVQLSTLTAYQLMVAGNAIASLVAGAILFHLPPVTPVPAPSTGDRSVVSLKGWSCAGRRPGAPRWFAFAAWHDATGRSGCARGADRPQPGGADELRTDGRVGGAASGYLPDTVSASRHRSRPPRGAQAHSRKGPISVPRPAQYHLILLPDGAWETVECLAAMICRHATVPTVNLDSAAVERLNIDTLAILVRKAMRLRSAGGEPLLAGPTPAVRKLIERTGTGCLSHTPPGWAAAVRHLARDGRTWQYVLRSLIRT</sequence>
<accession>A0ABT1V7C9</accession>
<feature type="domain" description="STAS" evidence="2">
    <location>
        <begin position="187"/>
        <end position="236"/>
    </location>
</feature>
<dbReference type="PROSITE" id="PS50801">
    <property type="entry name" value="STAS"/>
    <property type="match status" value="1"/>
</dbReference>
<dbReference type="EMBL" id="JANIAA010000033">
    <property type="protein sequence ID" value="MCQ8193272.1"/>
    <property type="molecule type" value="Genomic_DNA"/>
</dbReference>
<organism evidence="3 4">
    <name type="scientific">Streptomyces rugosispiralis</name>
    <dbReference type="NCBI Taxonomy" id="2967341"/>
    <lineage>
        <taxon>Bacteria</taxon>
        <taxon>Bacillati</taxon>
        <taxon>Actinomycetota</taxon>
        <taxon>Actinomycetes</taxon>
        <taxon>Kitasatosporales</taxon>
        <taxon>Streptomycetaceae</taxon>
        <taxon>Streptomyces</taxon>
    </lineage>
</organism>
<comment type="caution">
    <text evidence="3">The sequence shown here is derived from an EMBL/GenBank/DDBJ whole genome shotgun (WGS) entry which is preliminary data.</text>
</comment>
<dbReference type="InterPro" id="IPR036513">
    <property type="entry name" value="STAS_dom_sf"/>
</dbReference>